<protein>
    <submittedName>
        <fullName evidence="3">FBA_1 domain-containing protein</fullName>
    </submittedName>
</protein>
<proteinExistence type="predicted"/>
<reference evidence="3" key="1">
    <citation type="submission" date="2016-06" db="UniProtKB">
        <authorList>
            <consortium name="WormBaseParasite"/>
        </authorList>
    </citation>
    <scope>IDENTIFICATION</scope>
</reference>
<evidence type="ECO:0000313" key="1">
    <source>
        <dbReference type="EMBL" id="VDO87254.1"/>
    </source>
</evidence>
<evidence type="ECO:0000313" key="3">
    <source>
        <dbReference type="WBParaSite" id="SCUD_0000419801-mRNA-1"/>
    </source>
</evidence>
<dbReference type="Proteomes" id="UP000279833">
    <property type="component" value="Unassembled WGS sequence"/>
</dbReference>
<dbReference type="AlphaFoldDB" id="A0A183JNB2"/>
<reference evidence="1 2" key="2">
    <citation type="submission" date="2018-11" db="EMBL/GenBank/DDBJ databases">
        <authorList>
            <consortium name="Pathogen Informatics"/>
        </authorList>
    </citation>
    <scope>NUCLEOTIDE SEQUENCE [LARGE SCALE GENOMIC DNA]</scope>
    <source>
        <strain evidence="1">Dakar</strain>
        <strain evidence="2">Dakar, Senegal</strain>
    </source>
</reference>
<organism evidence="3">
    <name type="scientific">Schistosoma curassoni</name>
    <dbReference type="NCBI Taxonomy" id="6186"/>
    <lineage>
        <taxon>Eukaryota</taxon>
        <taxon>Metazoa</taxon>
        <taxon>Spiralia</taxon>
        <taxon>Lophotrochozoa</taxon>
        <taxon>Platyhelminthes</taxon>
        <taxon>Trematoda</taxon>
        <taxon>Digenea</taxon>
        <taxon>Strigeidida</taxon>
        <taxon>Schistosomatoidea</taxon>
        <taxon>Schistosomatidae</taxon>
        <taxon>Schistosoma</taxon>
    </lineage>
</organism>
<keyword evidence="2" id="KW-1185">Reference proteome</keyword>
<evidence type="ECO:0000313" key="2">
    <source>
        <dbReference type="Proteomes" id="UP000279833"/>
    </source>
</evidence>
<dbReference type="WBParaSite" id="SCUD_0000419801-mRNA-1">
    <property type="protein sequence ID" value="SCUD_0000419801-mRNA-1"/>
    <property type="gene ID" value="SCUD_0000419801"/>
</dbReference>
<name>A0A183JNB2_9TREM</name>
<sequence>MGCRVTLPNGEHQLRSDVSFRCGSQSIHHRGCSVFESLPLDVITYFPSEPMHMMYVGFTKKLISLWKDLAVNRLNGMNQSIFSFISLALELCTNHTTCDFQMKCRSLYEVSVWKTTECRAVKRKFNDYLCNFEELDVAEVEAGFALVDFPVVNISTGNFSLIAKQVPI</sequence>
<gene>
    <name evidence="1" type="ORF">SCUD_LOCUS4198</name>
</gene>
<accession>A0A183JNB2</accession>
<dbReference type="EMBL" id="UZAK01005329">
    <property type="protein sequence ID" value="VDO87254.1"/>
    <property type="molecule type" value="Genomic_DNA"/>
</dbReference>
<dbReference type="STRING" id="6186.A0A183JNB2"/>